<sequence>MQIDITKEQWIKIREQGKFKYILFHWIITVALPLGVVLPVFRIFFNSDYTFSRFITNVMINIVMFSFVSIIFGNWKWKKYSKMLN</sequence>
<dbReference type="EMBL" id="AORV01000054">
    <property type="protein sequence ID" value="EMS70445.1"/>
    <property type="molecule type" value="Genomic_DNA"/>
</dbReference>
<evidence type="ECO:0000313" key="2">
    <source>
        <dbReference type="EMBL" id="EMS70445.1"/>
    </source>
</evidence>
<reference evidence="2 3" key="1">
    <citation type="journal article" date="2013" name="Genome Announc.">
        <title>Draft Genome Sequence of the Cellulolytic, Mesophilic, Anaerobic Bacterium Clostridium termitidis Strain CT1112 (DSM 5398).</title>
        <authorList>
            <person name="Lal S."/>
            <person name="Ramachandran U."/>
            <person name="Zhang X."/>
            <person name="Munir R."/>
            <person name="Sparling R."/>
            <person name="Levin D.B."/>
        </authorList>
    </citation>
    <scope>NUCLEOTIDE SEQUENCE [LARGE SCALE GENOMIC DNA]</scope>
    <source>
        <strain evidence="2 3">CT1112</strain>
    </source>
</reference>
<feature type="transmembrane region" description="Helical" evidence="1">
    <location>
        <begin position="51"/>
        <end position="75"/>
    </location>
</feature>
<keyword evidence="1" id="KW-0472">Membrane</keyword>
<evidence type="ECO:0000313" key="3">
    <source>
        <dbReference type="Proteomes" id="UP000014155"/>
    </source>
</evidence>
<name>S0FGD4_RUMCE</name>
<evidence type="ECO:0000256" key="1">
    <source>
        <dbReference type="SAM" id="Phobius"/>
    </source>
</evidence>
<feature type="transmembrane region" description="Helical" evidence="1">
    <location>
        <begin position="21"/>
        <end position="45"/>
    </location>
</feature>
<dbReference type="AlphaFoldDB" id="S0FGD4"/>
<keyword evidence="3" id="KW-1185">Reference proteome</keyword>
<proteinExistence type="predicted"/>
<protein>
    <submittedName>
        <fullName evidence="2">Uncharacterized protein</fullName>
    </submittedName>
</protein>
<keyword evidence="1" id="KW-0812">Transmembrane</keyword>
<keyword evidence="1" id="KW-1133">Transmembrane helix</keyword>
<dbReference type="Proteomes" id="UP000014155">
    <property type="component" value="Unassembled WGS sequence"/>
</dbReference>
<dbReference type="STRING" id="1195236.CTER_3736"/>
<organism evidence="2 3">
    <name type="scientific">Ruminiclostridium cellobioparum subsp. termitidis CT1112</name>
    <dbReference type="NCBI Taxonomy" id="1195236"/>
    <lineage>
        <taxon>Bacteria</taxon>
        <taxon>Bacillati</taxon>
        <taxon>Bacillota</taxon>
        <taxon>Clostridia</taxon>
        <taxon>Eubacteriales</taxon>
        <taxon>Oscillospiraceae</taxon>
        <taxon>Ruminiclostridium</taxon>
    </lineage>
</organism>
<accession>S0FGD4</accession>
<comment type="caution">
    <text evidence="2">The sequence shown here is derived from an EMBL/GenBank/DDBJ whole genome shotgun (WGS) entry which is preliminary data.</text>
</comment>
<gene>
    <name evidence="2" type="ORF">CTER_3736</name>
</gene>